<dbReference type="RefSeq" id="WP_006608519.1">
    <property type="nucleotide sequence ID" value="NZ_AFXA01000008.1"/>
</dbReference>
<keyword evidence="7 11" id="KW-1133">Transmembrane helix</keyword>
<evidence type="ECO:0000256" key="1">
    <source>
        <dbReference type="ARBA" id="ARBA00004141"/>
    </source>
</evidence>
<protein>
    <submittedName>
        <fullName evidence="13">Putative potassium channel protein</fullName>
    </submittedName>
</protein>
<keyword evidence="10 13" id="KW-0407">Ion channel</keyword>
<dbReference type="Proteomes" id="UP000004978">
    <property type="component" value="Unassembled WGS sequence"/>
</dbReference>
<gene>
    <name evidence="13" type="ORF">MCSF7_00506</name>
</gene>
<evidence type="ECO:0000256" key="5">
    <source>
        <dbReference type="ARBA" id="ARBA00022826"/>
    </source>
</evidence>
<dbReference type="GO" id="GO:0005249">
    <property type="term" value="F:voltage-gated potassium channel activity"/>
    <property type="evidence" value="ECO:0007669"/>
    <property type="project" value="InterPro"/>
</dbReference>
<evidence type="ECO:0000256" key="2">
    <source>
        <dbReference type="ARBA" id="ARBA00022448"/>
    </source>
</evidence>
<dbReference type="InterPro" id="IPR005821">
    <property type="entry name" value="Ion_trans_dom"/>
</dbReference>
<evidence type="ECO:0000256" key="11">
    <source>
        <dbReference type="SAM" id="Phobius"/>
    </source>
</evidence>
<dbReference type="AlphaFoldDB" id="F9UJQ2"/>
<dbReference type="PRINTS" id="PR00169">
    <property type="entry name" value="KCHANNEL"/>
</dbReference>
<dbReference type="eggNOG" id="COG0664">
    <property type="taxonomic scope" value="Bacteria"/>
</dbReference>
<feature type="transmembrane region" description="Helical" evidence="11">
    <location>
        <begin position="270"/>
        <end position="298"/>
    </location>
</feature>
<proteinExistence type="predicted"/>
<evidence type="ECO:0000256" key="8">
    <source>
        <dbReference type="ARBA" id="ARBA00023065"/>
    </source>
</evidence>
<feature type="transmembrane region" description="Helical" evidence="11">
    <location>
        <begin position="154"/>
        <end position="176"/>
    </location>
</feature>
<sequence>MLKKLVPTKPKLWQTLKEIGIIVSSDYNVDINNKKRAFVVKWIRNFYAVFIAFIIIFSFITFALLNNKTETPTFFLRLAASIEVITFIVLLIDFILRAVTYPTRDKKYKGKYAKSFFKFFLTSIFLITFVSLLPSLIVINIWLGQGKEIKFFEILGSLKLIRFLRLFLILNIFYAFKNISSSLREQKSILIYSFIFIVAIIFLFGLTIYYTENTYILKNYQDLGYQSPEAFYAENKNVAQTYWQAVYFTAITLTTIGYGDFVPLAPITKMIVPIISILGIAIITLPGGIIAASFMGVISKKKTTQNEIKEQSEEIAKMIENAIEKGVKEKLEEMKKAEK</sequence>
<dbReference type="GO" id="GO:0008076">
    <property type="term" value="C:voltage-gated potassium channel complex"/>
    <property type="evidence" value="ECO:0007669"/>
    <property type="project" value="InterPro"/>
</dbReference>
<organism evidence="13 14">
    <name type="scientific">Mycoplasmopsis columbina SF7</name>
    <dbReference type="NCBI Taxonomy" id="1037410"/>
    <lineage>
        <taxon>Bacteria</taxon>
        <taxon>Bacillati</taxon>
        <taxon>Mycoplasmatota</taxon>
        <taxon>Mycoplasmoidales</taxon>
        <taxon>Metamycoplasmataceae</taxon>
        <taxon>Mycoplasmopsis</taxon>
    </lineage>
</organism>
<evidence type="ECO:0000256" key="7">
    <source>
        <dbReference type="ARBA" id="ARBA00022989"/>
    </source>
</evidence>
<feature type="transmembrane region" description="Helical" evidence="11">
    <location>
        <begin position="188"/>
        <end position="210"/>
    </location>
</feature>
<comment type="caution">
    <text evidence="13">The sequence shown here is derived from an EMBL/GenBank/DDBJ whole genome shotgun (WGS) entry which is preliminary data.</text>
</comment>
<comment type="subcellular location">
    <subcellularLocation>
        <location evidence="1">Membrane</location>
        <topology evidence="1">Multi-pass membrane protein</topology>
    </subcellularLocation>
</comment>
<dbReference type="Pfam" id="PF00520">
    <property type="entry name" value="Ion_trans"/>
    <property type="match status" value="1"/>
</dbReference>
<dbReference type="GO" id="GO:0001508">
    <property type="term" value="P:action potential"/>
    <property type="evidence" value="ECO:0007669"/>
    <property type="project" value="TreeGrafter"/>
</dbReference>
<keyword evidence="9 11" id="KW-0472">Membrane</keyword>
<feature type="transmembrane region" description="Helical" evidence="11">
    <location>
        <begin position="116"/>
        <end position="142"/>
    </location>
</feature>
<feature type="transmembrane region" description="Helical" evidence="11">
    <location>
        <begin position="42"/>
        <end position="62"/>
    </location>
</feature>
<keyword evidence="14" id="KW-1185">Reference proteome</keyword>
<dbReference type="PANTHER" id="PTHR11537">
    <property type="entry name" value="VOLTAGE-GATED POTASSIUM CHANNEL"/>
    <property type="match status" value="1"/>
</dbReference>
<keyword evidence="8" id="KW-0406">Ion transport</keyword>
<dbReference type="STRING" id="1037410.MCSF7_00506"/>
<keyword evidence="2" id="KW-0813">Transport</keyword>
<dbReference type="InterPro" id="IPR028325">
    <property type="entry name" value="VG_K_chnl"/>
</dbReference>
<dbReference type="SUPFAM" id="SSF81324">
    <property type="entry name" value="Voltage-gated potassium channels"/>
    <property type="match status" value="1"/>
</dbReference>
<dbReference type="Gene3D" id="1.10.287.70">
    <property type="match status" value="1"/>
</dbReference>
<keyword evidence="5" id="KW-0631">Potassium channel</keyword>
<evidence type="ECO:0000256" key="10">
    <source>
        <dbReference type="ARBA" id="ARBA00023303"/>
    </source>
</evidence>
<keyword evidence="4 11" id="KW-0812">Transmembrane</keyword>
<keyword evidence="3" id="KW-0633">Potassium transport</keyword>
<keyword evidence="6" id="KW-0630">Potassium</keyword>
<evidence type="ECO:0000256" key="6">
    <source>
        <dbReference type="ARBA" id="ARBA00022958"/>
    </source>
</evidence>
<evidence type="ECO:0000259" key="12">
    <source>
        <dbReference type="Pfam" id="PF00520"/>
    </source>
</evidence>
<dbReference type="PANTHER" id="PTHR11537:SF254">
    <property type="entry name" value="POTASSIUM VOLTAGE-GATED CHANNEL PROTEIN SHAB"/>
    <property type="match status" value="1"/>
</dbReference>
<reference evidence="13 14" key="1">
    <citation type="journal article" date="2013" name="Genome Announc.">
        <title>Genome Sequence of Mycoplasma columbinum Strain SF7.</title>
        <authorList>
            <person name="Guo Z."/>
            <person name="Xu X."/>
            <person name="Zheng Q."/>
            <person name="Li T."/>
            <person name="Kuang S."/>
            <person name="Zhang Z."/>
            <person name="Chen Y."/>
            <person name="Lu X."/>
            <person name="Zhou R."/>
            <person name="Bi D."/>
            <person name="Jin H."/>
        </authorList>
    </citation>
    <scope>NUCLEOTIDE SEQUENCE [LARGE SCALE GENOMIC DNA]</scope>
    <source>
        <strain evidence="13 14">SF7</strain>
    </source>
</reference>
<evidence type="ECO:0000256" key="9">
    <source>
        <dbReference type="ARBA" id="ARBA00023136"/>
    </source>
</evidence>
<feature type="domain" description="Ion transport" evidence="12">
    <location>
        <begin position="46"/>
        <end position="296"/>
    </location>
</feature>
<name>F9UJQ2_9BACT</name>
<accession>F9UJQ2</accession>
<evidence type="ECO:0000313" key="14">
    <source>
        <dbReference type="Proteomes" id="UP000004978"/>
    </source>
</evidence>
<dbReference type="EMBL" id="AFXA01000008">
    <property type="protein sequence ID" value="EGV00433.1"/>
    <property type="molecule type" value="Genomic_DNA"/>
</dbReference>
<feature type="transmembrane region" description="Helical" evidence="11">
    <location>
        <begin position="74"/>
        <end position="96"/>
    </location>
</feature>
<evidence type="ECO:0000256" key="4">
    <source>
        <dbReference type="ARBA" id="ARBA00022692"/>
    </source>
</evidence>
<evidence type="ECO:0000256" key="3">
    <source>
        <dbReference type="ARBA" id="ARBA00022538"/>
    </source>
</evidence>
<evidence type="ECO:0000313" key="13">
    <source>
        <dbReference type="EMBL" id="EGV00433.1"/>
    </source>
</evidence>